<feature type="binding site" evidence="3">
    <location>
        <position position="154"/>
    </location>
    <ligand>
        <name>a divalent metal cation</name>
        <dbReference type="ChEBI" id="CHEBI:60240"/>
    </ligand>
</feature>
<protein>
    <submittedName>
        <fullName evidence="5">Damage-inducible protein DinB</fullName>
    </submittedName>
</protein>
<evidence type="ECO:0000256" key="4">
    <source>
        <dbReference type="SAM" id="SignalP"/>
    </source>
</evidence>
<feature type="binding site" evidence="3">
    <location>
        <position position="68"/>
    </location>
    <ligand>
        <name>a divalent metal cation</name>
        <dbReference type="ChEBI" id="CHEBI:60240"/>
    </ligand>
</feature>
<keyword evidence="2 3" id="KW-0479">Metal-binding</keyword>
<dbReference type="EMBL" id="CP017141">
    <property type="protein sequence ID" value="AOM77339.1"/>
    <property type="molecule type" value="Genomic_DNA"/>
</dbReference>
<keyword evidence="6" id="KW-1185">Reference proteome</keyword>
<evidence type="ECO:0000256" key="1">
    <source>
        <dbReference type="ARBA" id="ARBA00008635"/>
    </source>
</evidence>
<dbReference type="SUPFAM" id="SSF109854">
    <property type="entry name" value="DinB/YfiT-like putative metalloenzymes"/>
    <property type="match status" value="1"/>
</dbReference>
<dbReference type="Proteomes" id="UP000094313">
    <property type="component" value="Chromosome"/>
</dbReference>
<dbReference type="InterPro" id="IPR034660">
    <property type="entry name" value="DinB/YfiT-like"/>
</dbReference>
<evidence type="ECO:0000313" key="6">
    <source>
        <dbReference type="Proteomes" id="UP000094313"/>
    </source>
</evidence>
<keyword evidence="4" id="KW-0732">Signal</keyword>
<sequence length="175" mass="19109">MKLKSLVVVLCLVVGSQLAKAQGTVADLVKDWERSKAYTKEYLDAMPESGYALKPTPEMRSFAEQVLHLGDANYAFASAATGAKSPVGQGELEKTSDKSKANVSSLVLASYDFVIDQIKNMPEAQADEAIKLFGKFDLSKKAAFAKAFEHQAHHRGQTTVYLRLAGVKPPQEKLF</sequence>
<dbReference type="GO" id="GO:0046872">
    <property type="term" value="F:metal ion binding"/>
    <property type="evidence" value="ECO:0007669"/>
    <property type="project" value="UniProtKB-KW"/>
</dbReference>
<reference evidence="5 6" key="1">
    <citation type="submission" date="2016-08" db="EMBL/GenBank/DDBJ databases">
        <authorList>
            <person name="Seilhamer J.J."/>
        </authorList>
    </citation>
    <scope>NUCLEOTIDE SEQUENCE [LARGE SCALE GENOMIC DNA]</scope>
    <source>
        <strain evidence="5 6">DX4</strain>
    </source>
</reference>
<dbReference type="RefSeq" id="WP_069379029.1">
    <property type="nucleotide sequence ID" value="NZ_CP017141.1"/>
</dbReference>
<dbReference type="Pfam" id="PF05163">
    <property type="entry name" value="DinB"/>
    <property type="match status" value="1"/>
</dbReference>
<dbReference type="KEGG" id="psty:BFS30_09290"/>
<feature type="signal peptide" evidence="4">
    <location>
        <begin position="1"/>
        <end position="21"/>
    </location>
</feature>
<organism evidence="5 6">
    <name type="scientific">Pedobacter steynii</name>
    <dbReference type="NCBI Taxonomy" id="430522"/>
    <lineage>
        <taxon>Bacteria</taxon>
        <taxon>Pseudomonadati</taxon>
        <taxon>Bacteroidota</taxon>
        <taxon>Sphingobacteriia</taxon>
        <taxon>Sphingobacteriales</taxon>
        <taxon>Sphingobacteriaceae</taxon>
        <taxon>Pedobacter</taxon>
    </lineage>
</organism>
<evidence type="ECO:0000256" key="3">
    <source>
        <dbReference type="PIRSR" id="PIRSR607837-1"/>
    </source>
</evidence>
<evidence type="ECO:0000256" key="2">
    <source>
        <dbReference type="ARBA" id="ARBA00022723"/>
    </source>
</evidence>
<dbReference type="Gene3D" id="1.20.120.450">
    <property type="entry name" value="dinb family like domain"/>
    <property type="match status" value="1"/>
</dbReference>
<gene>
    <name evidence="5" type="ORF">BFS30_09290</name>
</gene>
<dbReference type="AlphaFoldDB" id="A0A1D7QFJ4"/>
<name>A0A1D7QFJ4_9SPHI</name>
<dbReference type="InterPro" id="IPR007837">
    <property type="entry name" value="DinB"/>
</dbReference>
<evidence type="ECO:0000313" key="5">
    <source>
        <dbReference type="EMBL" id="AOM77339.1"/>
    </source>
</evidence>
<comment type="similarity">
    <text evidence="1">Belongs to the DinB family.</text>
</comment>
<proteinExistence type="inferred from homology"/>
<feature type="binding site" evidence="3">
    <location>
        <position position="150"/>
    </location>
    <ligand>
        <name>a divalent metal cation</name>
        <dbReference type="ChEBI" id="CHEBI:60240"/>
    </ligand>
</feature>
<dbReference type="OrthoDB" id="119432at2"/>
<accession>A0A1D7QFJ4</accession>
<feature type="chain" id="PRO_5009098506" evidence="4">
    <location>
        <begin position="22"/>
        <end position="175"/>
    </location>
</feature>